<organism evidence="3 4">
    <name type="scientific">Pyrrhoderma noxium</name>
    <dbReference type="NCBI Taxonomy" id="2282107"/>
    <lineage>
        <taxon>Eukaryota</taxon>
        <taxon>Fungi</taxon>
        <taxon>Dikarya</taxon>
        <taxon>Basidiomycota</taxon>
        <taxon>Agaricomycotina</taxon>
        <taxon>Agaricomycetes</taxon>
        <taxon>Hymenochaetales</taxon>
        <taxon>Hymenochaetaceae</taxon>
        <taxon>Pyrrhoderma</taxon>
    </lineage>
</organism>
<dbReference type="STRING" id="2282107.A0A286UEV2"/>
<proteinExistence type="predicted"/>
<dbReference type="GO" id="GO:0004366">
    <property type="term" value="F:glycerol-3-phosphate O-acyltransferase activity"/>
    <property type="evidence" value="ECO:0007669"/>
    <property type="project" value="TreeGrafter"/>
</dbReference>
<dbReference type="OrthoDB" id="1044435at2759"/>
<evidence type="ECO:0000256" key="1">
    <source>
        <dbReference type="SAM" id="MobiDB-lite"/>
    </source>
</evidence>
<dbReference type="PANTHER" id="PTHR31605">
    <property type="entry name" value="GLYCEROL-3-PHOSPHATE O-ACYLTRANSFERASE 1"/>
    <property type="match status" value="1"/>
</dbReference>
<comment type="caution">
    <text evidence="3">The sequence shown here is derived from an EMBL/GenBank/DDBJ whole genome shotgun (WGS) entry which is preliminary data.</text>
</comment>
<name>A0A286UEV2_9AGAM</name>
<dbReference type="InterPro" id="IPR052744">
    <property type="entry name" value="GPAT/DAPAT"/>
</dbReference>
<dbReference type="AlphaFoldDB" id="A0A286UEV2"/>
<dbReference type="InterPro" id="IPR002123">
    <property type="entry name" value="Plipid/glycerol_acylTrfase"/>
</dbReference>
<protein>
    <submittedName>
        <fullName evidence="3">Glycerol-3-phosphate 1-acyltransferase</fullName>
    </submittedName>
</protein>
<keyword evidence="4" id="KW-1185">Reference proteome</keyword>
<feature type="compositionally biased region" description="Basic and acidic residues" evidence="1">
    <location>
        <begin position="717"/>
        <end position="736"/>
    </location>
</feature>
<evidence type="ECO:0000259" key="2">
    <source>
        <dbReference type="SMART" id="SM00563"/>
    </source>
</evidence>
<reference evidence="3 4" key="1">
    <citation type="journal article" date="2017" name="Mol. Ecol.">
        <title>Comparative and population genomic landscape of Phellinus noxius: A hypervariable fungus causing root rot in trees.</title>
        <authorList>
            <person name="Chung C.L."/>
            <person name="Lee T.J."/>
            <person name="Akiba M."/>
            <person name="Lee H.H."/>
            <person name="Kuo T.H."/>
            <person name="Liu D."/>
            <person name="Ke H.M."/>
            <person name="Yokoi T."/>
            <person name="Roa M.B."/>
            <person name="Lu M.J."/>
            <person name="Chang Y.Y."/>
            <person name="Ann P.J."/>
            <person name="Tsai J.N."/>
            <person name="Chen C.Y."/>
            <person name="Tzean S.S."/>
            <person name="Ota Y."/>
            <person name="Hattori T."/>
            <person name="Sahashi N."/>
            <person name="Liou R.F."/>
            <person name="Kikuchi T."/>
            <person name="Tsai I.J."/>
        </authorList>
    </citation>
    <scope>NUCLEOTIDE SEQUENCE [LARGE SCALE GENOMIC DNA]</scope>
    <source>
        <strain evidence="3 4">FFPRI411160</strain>
    </source>
</reference>
<dbReference type="EMBL" id="NBII01000006">
    <property type="protein sequence ID" value="PAV18025.1"/>
    <property type="molecule type" value="Genomic_DNA"/>
</dbReference>
<accession>A0A286UEV2</accession>
<evidence type="ECO:0000313" key="3">
    <source>
        <dbReference type="EMBL" id="PAV18025.1"/>
    </source>
</evidence>
<dbReference type="GO" id="GO:0016287">
    <property type="term" value="F:glycerone-phosphate O-acyltransferase activity"/>
    <property type="evidence" value="ECO:0007669"/>
    <property type="project" value="TreeGrafter"/>
</dbReference>
<dbReference type="Pfam" id="PF01553">
    <property type="entry name" value="Acyltransferase"/>
    <property type="match status" value="1"/>
</dbReference>
<dbReference type="Proteomes" id="UP000217199">
    <property type="component" value="Unassembled WGS sequence"/>
</dbReference>
<sequence>MIQSTSICAKLVSKPKAFEGVLHLNRNCIILFFHEKTLDTLDRLSPLRSFPSLYRRLGETFNQCPAIRAVIPWSQIHSLVPDTHTELKLIYRILRLISDWALLGFFADVCVIGAENVPSDGALILTPCHHNEIIDIATLSATVPHRRIIAYWAKASLFKNIVTRFILSSAGAIPVARAQRTVDPLVNRKPESLDDNKHNNDTVPSSGVFSGLYANAPSSASLVNQQLFDATYEELNRYGKGCGVLAVFPEGTSYTLPRIVQVKEGAARAALGYIQWNRSRGNHTSNLMASEKKNKMHETEIDDVCLVPVGIVYTDKSRYRSRLIVRYGNPIKLQPYASQYLHGTQGSSVERDSTQALTDTIEQELIKLTVNAPDWDTLYAAVTAREILFTKPGPNIRVKDLHLDEFVQTSQSLVKIFSPTHPNAVDLKNLKDVLLRYHALLYHTGLTHPSLVDIPLISTPSEGVSSSSTSPRTEPGTPYQVYLSRSTLLPQILKLVISLLPTLPLHIPHTPAYVFGSLASSVLAGEEEEGRAQFKVIFGGLGRAIGVYLFSSKFVSFVRKQPWKNACVGINRWDERIRIHPVPWIQSLSLGFLGSLKKSCTSFLGKSKGLVAALKNLGLWREFEVPGWITGLAGKTFGTILVAWTICSLHRLVIDKDYARYKRLRALLRVISCLGSPEMRGTNSKRIIKDEERDREESELMEPFLSTPPPPANPFVRAKERIAEGKETEGEGDAGKLEGSNLESRQQRRKKEENITPKLGGIKKTGNVKKVEKAKLMYYLLRYRAEAVKGIEEVFASSFASEVGIGFE</sequence>
<dbReference type="GO" id="GO:0008654">
    <property type="term" value="P:phospholipid biosynthetic process"/>
    <property type="evidence" value="ECO:0007669"/>
    <property type="project" value="TreeGrafter"/>
</dbReference>
<dbReference type="InParanoid" id="A0A286UEV2"/>
<dbReference type="SUPFAM" id="SSF69593">
    <property type="entry name" value="Glycerol-3-phosphate (1)-acyltransferase"/>
    <property type="match status" value="1"/>
</dbReference>
<evidence type="ECO:0000313" key="4">
    <source>
        <dbReference type="Proteomes" id="UP000217199"/>
    </source>
</evidence>
<dbReference type="SMART" id="SM00563">
    <property type="entry name" value="PlsC"/>
    <property type="match status" value="1"/>
</dbReference>
<feature type="domain" description="Phospholipid/glycerol acyltransferase" evidence="2">
    <location>
        <begin position="123"/>
        <end position="314"/>
    </location>
</feature>
<feature type="compositionally biased region" description="Basic and acidic residues" evidence="1">
    <location>
        <begin position="687"/>
        <end position="698"/>
    </location>
</feature>
<feature type="region of interest" description="Disordered" evidence="1">
    <location>
        <begin position="682"/>
        <end position="761"/>
    </location>
</feature>
<dbReference type="PANTHER" id="PTHR31605:SF0">
    <property type="entry name" value="GLYCEROL-3-PHOSPHATE O-ACYLTRANSFERASE 1"/>
    <property type="match status" value="1"/>
</dbReference>
<gene>
    <name evidence="3" type="ORF">PNOK_0651100</name>
</gene>